<evidence type="ECO:0000313" key="6">
    <source>
        <dbReference type="EMBL" id="KAJ7365747.1"/>
    </source>
</evidence>
<feature type="compositionally biased region" description="Basic and acidic residues" evidence="5">
    <location>
        <begin position="609"/>
        <end position="625"/>
    </location>
</feature>
<dbReference type="OrthoDB" id="10018185at2759"/>
<evidence type="ECO:0000256" key="5">
    <source>
        <dbReference type="SAM" id="MobiDB-lite"/>
    </source>
</evidence>
<keyword evidence="2" id="KW-0677">Repeat</keyword>
<dbReference type="CDD" id="cd14958">
    <property type="entry name" value="NHL_PAL_like"/>
    <property type="match status" value="1"/>
</dbReference>
<accession>A0A9W9YT30</accession>
<dbReference type="PROSITE" id="PS51125">
    <property type="entry name" value="NHL"/>
    <property type="match status" value="2"/>
</dbReference>
<feature type="region of interest" description="Disordered" evidence="5">
    <location>
        <begin position="436"/>
        <end position="457"/>
    </location>
</feature>
<name>A0A9W9YT30_9CNID</name>
<evidence type="ECO:0000313" key="7">
    <source>
        <dbReference type="Proteomes" id="UP001163046"/>
    </source>
</evidence>
<evidence type="ECO:0000256" key="4">
    <source>
        <dbReference type="PROSITE-ProRule" id="PRU00504"/>
    </source>
</evidence>
<keyword evidence="3" id="KW-0325">Glycoprotein</keyword>
<dbReference type="InterPro" id="IPR001258">
    <property type="entry name" value="NHL_repeat"/>
</dbReference>
<dbReference type="PANTHER" id="PTHR10680">
    <property type="entry name" value="PEPTIDYL-GLYCINE ALPHA-AMIDATING MONOOXYGENASE"/>
    <property type="match status" value="1"/>
</dbReference>
<feature type="repeat" description="NHL" evidence="4">
    <location>
        <begin position="353"/>
        <end position="389"/>
    </location>
</feature>
<feature type="region of interest" description="Disordered" evidence="5">
    <location>
        <begin position="43"/>
        <end position="123"/>
    </location>
</feature>
<feature type="repeat" description="NHL" evidence="4">
    <location>
        <begin position="296"/>
        <end position="335"/>
    </location>
</feature>
<sequence length="625" mass="68226">MYYSNAERLQYSGGDCGEQNHPEVFRDFPKDSDTPLVHVHPLDSKVTSDQPTSHITSTATVHTTSSSVVTPTKKSTQMTVPLEMSTESTSRGETIHEIDISDLEYGEEESPLTSSSSKQDKHVTTEAISQGVSKEMDSPTKEIQPVIPAITVTSMPVRPVKQSRGSQELHVVSGWPSLTAVETSKLGPVTGVSLDSKGQVVVFHRGSRIWDDNTFDSSNAFRNADTVGTINDHTIWIIDSVTGKAKGFWGKDIHPGSITSQSRTKLKNAFLSLQVFKFSSLGSRTQRLLALGDKLVPGSGNSRFCKPTSVAVDRSGEFFVADGYCNSRILKFSAAGKLLSSWGKQSSSGPGVPGPGSFLIPHSLALDQSNHKLYVADRENGRVQSFNSTSGAFVDEIKLPEFGGIVYAVDYSDSKQGGVLHVVNGPNRDQDEYVPIQGSQSGLPTKPSYKRGPQRTNRSEFNWRSPSFMLQALSQPHDLVSSVMEVMCLWWRLVLTDYGSYRQNHKPKSWICEIVRTGDDSFSTGVVTTPMNTVPIITSSQVISQVSHSIDGSDPNPEQDGNEKKGPIMQSSQKPPASQGREDLDLRHYGNKTEKGPIDTSSHQASTGPDRHSGVGKRVSHEPFR</sequence>
<dbReference type="SUPFAM" id="SSF63829">
    <property type="entry name" value="Calcium-dependent phosphotriesterase"/>
    <property type="match status" value="1"/>
</dbReference>
<feature type="compositionally biased region" description="Acidic residues" evidence="5">
    <location>
        <begin position="100"/>
        <end position="110"/>
    </location>
</feature>
<feature type="region of interest" description="Disordered" evidence="5">
    <location>
        <begin position="544"/>
        <end position="625"/>
    </location>
</feature>
<gene>
    <name evidence="6" type="ORF">OS493_002463</name>
</gene>
<feature type="compositionally biased region" description="Basic and acidic residues" evidence="5">
    <location>
        <begin position="580"/>
        <end position="597"/>
    </location>
</feature>
<keyword evidence="7" id="KW-1185">Reference proteome</keyword>
<evidence type="ECO:0000256" key="3">
    <source>
        <dbReference type="ARBA" id="ARBA00023180"/>
    </source>
</evidence>
<dbReference type="Gene3D" id="2.120.10.30">
    <property type="entry name" value="TolB, C-terminal domain"/>
    <property type="match status" value="1"/>
</dbReference>
<keyword evidence="1" id="KW-0732">Signal</keyword>
<protein>
    <recommendedName>
        <fullName evidence="8">Peptidylamidoglycolate lyase</fullName>
    </recommendedName>
</protein>
<dbReference type="AlphaFoldDB" id="A0A9W9YT30"/>
<organism evidence="6 7">
    <name type="scientific">Desmophyllum pertusum</name>
    <dbReference type="NCBI Taxonomy" id="174260"/>
    <lineage>
        <taxon>Eukaryota</taxon>
        <taxon>Metazoa</taxon>
        <taxon>Cnidaria</taxon>
        <taxon>Anthozoa</taxon>
        <taxon>Hexacorallia</taxon>
        <taxon>Scleractinia</taxon>
        <taxon>Caryophylliina</taxon>
        <taxon>Caryophylliidae</taxon>
        <taxon>Desmophyllum</taxon>
    </lineage>
</organism>
<reference evidence="6" key="1">
    <citation type="submission" date="2023-01" db="EMBL/GenBank/DDBJ databases">
        <title>Genome assembly of the deep-sea coral Lophelia pertusa.</title>
        <authorList>
            <person name="Herrera S."/>
            <person name="Cordes E."/>
        </authorList>
    </citation>
    <scope>NUCLEOTIDE SEQUENCE</scope>
    <source>
        <strain evidence="6">USNM1676648</strain>
        <tissue evidence="6">Polyp</tissue>
    </source>
</reference>
<evidence type="ECO:0000256" key="1">
    <source>
        <dbReference type="ARBA" id="ARBA00022729"/>
    </source>
</evidence>
<feature type="compositionally biased region" description="Low complexity" evidence="5">
    <location>
        <begin position="52"/>
        <end position="76"/>
    </location>
</feature>
<evidence type="ECO:0000256" key="2">
    <source>
        <dbReference type="ARBA" id="ARBA00022737"/>
    </source>
</evidence>
<dbReference type="PANTHER" id="PTHR10680:SF14">
    <property type="entry name" value="PEPTIDYL-GLYCINE ALPHA-AMIDATING MONOOXYGENASE"/>
    <property type="match status" value="1"/>
</dbReference>
<comment type="caution">
    <text evidence="6">The sequence shown here is derived from an EMBL/GenBank/DDBJ whole genome shotgun (WGS) entry which is preliminary data.</text>
</comment>
<dbReference type="EMBL" id="MU827302">
    <property type="protein sequence ID" value="KAJ7365747.1"/>
    <property type="molecule type" value="Genomic_DNA"/>
</dbReference>
<dbReference type="Proteomes" id="UP001163046">
    <property type="component" value="Unassembled WGS sequence"/>
</dbReference>
<dbReference type="Pfam" id="PF01436">
    <property type="entry name" value="NHL"/>
    <property type="match status" value="2"/>
</dbReference>
<feature type="region of interest" description="Disordered" evidence="5">
    <location>
        <begin position="1"/>
        <end position="23"/>
    </location>
</feature>
<dbReference type="GO" id="GO:0005576">
    <property type="term" value="C:extracellular region"/>
    <property type="evidence" value="ECO:0007669"/>
    <property type="project" value="TreeGrafter"/>
</dbReference>
<dbReference type="InterPro" id="IPR011042">
    <property type="entry name" value="6-blade_b-propeller_TolB-like"/>
</dbReference>
<proteinExistence type="predicted"/>
<evidence type="ECO:0008006" key="8">
    <source>
        <dbReference type="Google" id="ProtNLM"/>
    </source>
</evidence>